<dbReference type="Pfam" id="PF14541">
    <property type="entry name" value="TAXi_C"/>
    <property type="match status" value="1"/>
</dbReference>
<dbReference type="InterPro" id="IPR021109">
    <property type="entry name" value="Peptidase_aspartic_dom_sf"/>
</dbReference>
<sequence>MAAISIFFYFLLFSFSVAATGRGGGNGFTTSIIHRDSLLSPLHNPSVSRYQRLTGAFNRSFSRSTTLTNRATTVSTGGVHSPLIPDSGEFLISLSIGTPPVDFTAIADTGSDLTWTQCLPCVKCFNQSNPIFNPHRSSSYSNVSCTSDTCNSIVSHRCGPDLKTCTYGYSYGDQSFTYGDLAYEKITIGSFKLNKVVIGCGHENGGTFLGETSGIVGLGGGPLSLVSQLNTIATVKRQFSYCLPTFFSDGNITGKISFGEEAAVSGRKVVSTPLVQKHPYTYYFLTLEAISVANKRFEVADNMSSAVVEGNIIIDSGTTLTLLPPNMYDGVVSALARVVKAKRVNDPSGILELCYGVSSIDDLNIPIITAHFAGGAAVELQLENTFALVNEDVACLTLAPAKKFAIFGNLAQVNFLVGYDLEQKTVSFKRTLCG</sequence>
<gene>
    <name evidence="14" type="primary">LOC111437610</name>
</gene>
<dbReference type="CDD" id="cd05476">
    <property type="entry name" value="pepsin_A_like_plant"/>
    <property type="match status" value="1"/>
</dbReference>
<keyword evidence="7 10" id="KW-0378">Hydrolase</keyword>
<evidence type="ECO:0000259" key="12">
    <source>
        <dbReference type="PROSITE" id="PS51767"/>
    </source>
</evidence>
<keyword evidence="5 11" id="KW-0732">Signal</keyword>
<feature type="active site" evidence="9">
    <location>
        <position position="315"/>
    </location>
</feature>
<dbReference type="PROSITE" id="PS00141">
    <property type="entry name" value="ASP_PROTEASE"/>
    <property type="match status" value="1"/>
</dbReference>
<evidence type="ECO:0000256" key="4">
    <source>
        <dbReference type="ARBA" id="ARBA00022670"/>
    </source>
</evidence>
<dbReference type="Proteomes" id="UP000504609">
    <property type="component" value="Unplaced"/>
</dbReference>
<dbReference type="PANTHER" id="PTHR47967:SF128">
    <property type="entry name" value="ASPARTIC PROTEINASE CDR1-LIKE"/>
    <property type="match status" value="1"/>
</dbReference>
<evidence type="ECO:0000256" key="7">
    <source>
        <dbReference type="ARBA" id="ARBA00022801"/>
    </source>
</evidence>
<dbReference type="Pfam" id="PF14543">
    <property type="entry name" value="TAXi_N"/>
    <property type="match status" value="1"/>
</dbReference>
<proteinExistence type="inferred from homology"/>
<dbReference type="RefSeq" id="XP_022931430.1">
    <property type="nucleotide sequence ID" value="XM_023075662.1"/>
</dbReference>
<dbReference type="SUPFAM" id="SSF50630">
    <property type="entry name" value="Acid proteases"/>
    <property type="match status" value="1"/>
</dbReference>
<comment type="subcellular location">
    <subcellularLocation>
        <location evidence="1">Secreted</location>
    </subcellularLocation>
</comment>
<keyword evidence="13" id="KW-1185">Reference proteome</keyword>
<name>A0A6J1EZE3_CUCMO</name>
<evidence type="ECO:0000256" key="1">
    <source>
        <dbReference type="ARBA" id="ARBA00004613"/>
    </source>
</evidence>
<dbReference type="GO" id="GO:0004190">
    <property type="term" value="F:aspartic-type endopeptidase activity"/>
    <property type="evidence" value="ECO:0007669"/>
    <property type="project" value="UniProtKB-KW"/>
</dbReference>
<feature type="signal peptide" evidence="11">
    <location>
        <begin position="1"/>
        <end position="18"/>
    </location>
</feature>
<dbReference type="InterPro" id="IPR051708">
    <property type="entry name" value="Plant_Aspart_Prot_A1"/>
</dbReference>
<evidence type="ECO:0000256" key="11">
    <source>
        <dbReference type="SAM" id="SignalP"/>
    </source>
</evidence>
<dbReference type="GeneID" id="111437610"/>
<feature type="chain" id="PRO_5026949398" evidence="11">
    <location>
        <begin position="19"/>
        <end position="434"/>
    </location>
</feature>
<feature type="domain" description="Peptidase A1" evidence="12">
    <location>
        <begin position="90"/>
        <end position="429"/>
    </location>
</feature>
<feature type="active site" evidence="9">
    <location>
        <position position="108"/>
    </location>
</feature>
<accession>A0A6J1EZE3</accession>
<dbReference type="AlphaFoldDB" id="A0A6J1EZE3"/>
<evidence type="ECO:0000256" key="5">
    <source>
        <dbReference type="ARBA" id="ARBA00022729"/>
    </source>
</evidence>
<dbReference type="InterPro" id="IPR033121">
    <property type="entry name" value="PEPTIDASE_A1"/>
</dbReference>
<dbReference type="FunFam" id="2.40.70.10:FF:000050">
    <property type="entry name" value="Aspartic proteinase CDR1"/>
    <property type="match status" value="1"/>
</dbReference>
<keyword evidence="8" id="KW-0325">Glycoprotein</keyword>
<dbReference type="FunFam" id="2.40.70.10:FF:000016">
    <property type="entry name" value="Probable aspartic protease At2g35615"/>
    <property type="match status" value="1"/>
</dbReference>
<evidence type="ECO:0000256" key="6">
    <source>
        <dbReference type="ARBA" id="ARBA00022750"/>
    </source>
</evidence>
<dbReference type="PROSITE" id="PS51767">
    <property type="entry name" value="PEPTIDASE_A1"/>
    <property type="match status" value="1"/>
</dbReference>
<organism evidence="13 14">
    <name type="scientific">Cucurbita moschata</name>
    <name type="common">Winter crookneck squash</name>
    <name type="synonym">Cucurbita pepo var. moschata</name>
    <dbReference type="NCBI Taxonomy" id="3662"/>
    <lineage>
        <taxon>Eukaryota</taxon>
        <taxon>Viridiplantae</taxon>
        <taxon>Streptophyta</taxon>
        <taxon>Embryophyta</taxon>
        <taxon>Tracheophyta</taxon>
        <taxon>Spermatophyta</taxon>
        <taxon>Magnoliopsida</taxon>
        <taxon>eudicotyledons</taxon>
        <taxon>Gunneridae</taxon>
        <taxon>Pentapetalae</taxon>
        <taxon>rosids</taxon>
        <taxon>fabids</taxon>
        <taxon>Cucurbitales</taxon>
        <taxon>Cucurbitaceae</taxon>
        <taxon>Cucurbiteae</taxon>
        <taxon>Cucurbita</taxon>
    </lineage>
</organism>
<dbReference type="PANTHER" id="PTHR47967">
    <property type="entry name" value="OS07G0603500 PROTEIN-RELATED"/>
    <property type="match status" value="1"/>
</dbReference>
<dbReference type="GO" id="GO:0005576">
    <property type="term" value="C:extracellular region"/>
    <property type="evidence" value="ECO:0007669"/>
    <property type="project" value="UniProtKB-SubCell"/>
</dbReference>
<dbReference type="GO" id="GO:0006508">
    <property type="term" value="P:proteolysis"/>
    <property type="evidence" value="ECO:0007669"/>
    <property type="project" value="UniProtKB-KW"/>
</dbReference>
<dbReference type="PRINTS" id="PR00792">
    <property type="entry name" value="PEPSIN"/>
</dbReference>
<evidence type="ECO:0000256" key="3">
    <source>
        <dbReference type="ARBA" id="ARBA00022525"/>
    </source>
</evidence>
<dbReference type="Gene3D" id="2.40.70.10">
    <property type="entry name" value="Acid Proteases"/>
    <property type="match status" value="2"/>
</dbReference>
<dbReference type="InterPro" id="IPR034161">
    <property type="entry name" value="Pepsin-like_plant"/>
</dbReference>
<keyword evidence="4 10" id="KW-0645">Protease</keyword>
<evidence type="ECO:0000256" key="2">
    <source>
        <dbReference type="ARBA" id="ARBA00007447"/>
    </source>
</evidence>
<evidence type="ECO:0000256" key="9">
    <source>
        <dbReference type="PIRSR" id="PIRSR601461-1"/>
    </source>
</evidence>
<dbReference type="InterPro" id="IPR001969">
    <property type="entry name" value="Aspartic_peptidase_AS"/>
</dbReference>
<dbReference type="KEGG" id="cmos:111437610"/>
<comment type="similarity">
    <text evidence="2 10">Belongs to the peptidase A1 family.</text>
</comment>
<evidence type="ECO:0000313" key="14">
    <source>
        <dbReference type="RefSeq" id="XP_022931430.1"/>
    </source>
</evidence>
<reference evidence="14" key="1">
    <citation type="submission" date="2025-08" db="UniProtKB">
        <authorList>
            <consortium name="RefSeq"/>
        </authorList>
    </citation>
    <scope>IDENTIFICATION</scope>
    <source>
        <tissue evidence="14">Young leaves</tissue>
    </source>
</reference>
<dbReference type="InterPro" id="IPR032861">
    <property type="entry name" value="TAXi_N"/>
</dbReference>
<dbReference type="InterPro" id="IPR001461">
    <property type="entry name" value="Aspartic_peptidase_A1"/>
</dbReference>
<evidence type="ECO:0000313" key="13">
    <source>
        <dbReference type="Proteomes" id="UP000504609"/>
    </source>
</evidence>
<protein>
    <submittedName>
        <fullName evidence="14">Aspartic proteinase CDR1-like</fullName>
    </submittedName>
</protein>
<keyword evidence="6 10" id="KW-0064">Aspartyl protease</keyword>
<evidence type="ECO:0000256" key="8">
    <source>
        <dbReference type="ARBA" id="ARBA00023180"/>
    </source>
</evidence>
<dbReference type="InterPro" id="IPR032799">
    <property type="entry name" value="TAXi_C"/>
</dbReference>
<keyword evidence="3" id="KW-0964">Secreted</keyword>
<evidence type="ECO:0000256" key="10">
    <source>
        <dbReference type="RuleBase" id="RU000454"/>
    </source>
</evidence>